<protein>
    <submittedName>
        <fullName evidence="1">Cof-type HAD-IIB family hydrolase</fullName>
    </submittedName>
</protein>
<dbReference type="GO" id="GO:0016791">
    <property type="term" value="F:phosphatase activity"/>
    <property type="evidence" value="ECO:0007669"/>
    <property type="project" value="TreeGrafter"/>
</dbReference>
<reference evidence="1" key="1">
    <citation type="submission" date="2019-11" db="EMBL/GenBank/DDBJ databases">
        <authorList>
            <person name="Li J."/>
        </authorList>
    </citation>
    <scope>NUCLEOTIDE SEQUENCE</scope>
    <source>
        <strain evidence="1">B6B</strain>
    </source>
</reference>
<dbReference type="Gene3D" id="3.30.1240.10">
    <property type="match status" value="1"/>
</dbReference>
<accession>A0A6A8DDV5</accession>
<organism evidence="1 2">
    <name type="scientific">Aquibacillus halophilus</name>
    <dbReference type="NCBI Taxonomy" id="930132"/>
    <lineage>
        <taxon>Bacteria</taxon>
        <taxon>Bacillati</taxon>
        <taxon>Bacillota</taxon>
        <taxon>Bacilli</taxon>
        <taxon>Bacillales</taxon>
        <taxon>Bacillaceae</taxon>
        <taxon>Aquibacillus</taxon>
    </lineage>
</organism>
<proteinExistence type="predicted"/>
<dbReference type="GO" id="GO:0000287">
    <property type="term" value="F:magnesium ion binding"/>
    <property type="evidence" value="ECO:0007669"/>
    <property type="project" value="TreeGrafter"/>
</dbReference>
<dbReference type="InterPro" id="IPR000150">
    <property type="entry name" value="Cof"/>
</dbReference>
<dbReference type="OrthoDB" id="9810101at2"/>
<keyword evidence="1" id="KW-0378">Hydrolase</keyword>
<dbReference type="InterPro" id="IPR036412">
    <property type="entry name" value="HAD-like_sf"/>
</dbReference>
<dbReference type="GO" id="GO:0005829">
    <property type="term" value="C:cytosol"/>
    <property type="evidence" value="ECO:0007669"/>
    <property type="project" value="TreeGrafter"/>
</dbReference>
<dbReference type="EMBL" id="WJNG01000012">
    <property type="protein sequence ID" value="MRH43875.1"/>
    <property type="molecule type" value="Genomic_DNA"/>
</dbReference>
<evidence type="ECO:0000313" key="2">
    <source>
        <dbReference type="Proteomes" id="UP000799092"/>
    </source>
</evidence>
<dbReference type="NCBIfam" id="TIGR00099">
    <property type="entry name" value="Cof-subfamily"/>
    <property type="match status" value="1"/>
</dbReference>
<dbReference type="AlphaFoldDB" id="A0A6A8DDV5"/>
<dbReference type="RefSeq" id="WP_153737501.1">
    <property type="nucleotide sequence ID" value="NZ_WJNG01000012.1"/>
</dbReference>
<dbReference type="NCBIfam" id="TIGR01484">
    <property type="entry name" value="HAD-SF-IIB"/>
    <property type="match status" value="1"/>
</dbReference>
<dbReference type="InterPro" id="IPR023214">
    <property type="entry name" value="HAD_sf"/>
</dbReference>
<dbReference type="Gene3D" id="3.40.50.1000">
    <property type="entry name" value="HAD superfamily/HAD-like"/>
    <property type="match status" value="1"/>
</dbReference>
<evidence type="ECO:0000313" key="1">
    <source>
        <dbReference type="EMBL" id="MRH43875.1"/>
    </source>
</evidence>
<gene>
    <name evidence="1" type="ORF">GH741_14625</name>
</gene>
<name>A0A6A8DDV5_9BACI</name>
<keyword evidence="2" id="KW-1185">Reference proteome</keyword>
<dbReference type="SFLD" id="SFLDS00003">
    <property type="entry name" value="Haloacid_Dehalogenase"/>
    <property type="match status" value="1"/>
</dbReference>
<dbReference type="SFLD" id="SFLDG01140">
    <property type="entry name" value="C2.B:_Phosphomannomutase_and_P"/>
    <property type="match status" value="1"/>
</dbReference>
<dbReference type="PANTHER" id="PTHR10000">
    <property type="entry name" value="PHOSPHOSERINE PHOSPHATASE"/>
    <property type="match status" value="1"/>
</dbReference>
<dbReference type="Pfam" id="PF08282">
    <property type="entry name" value="Hydrolase_3"/>
    <property type="match status" value="1"/>
</dbReference>
<dbReference type="Proteomes" id="UP000799092">
    <property type="component" value="Unassembled WGS sequence"/>
</dbReference>
<comment type="caution">
    <text evidence="1">The sequence shown here is derived from an EMBL/GenBank/DDBJ whole genome shotgun (WGS) entry which is preliminary data.</text>
</comment>
<dbReference type="SUPFAM" id="SSF56784">
    <property type="entry name" value="HAD-like"/>
    <property type="match status" value="1"/>
</dbReference>
<dbReference type="InterPro" id="IPR006379">
    <property type="entry name" value="HAD-SF_hydro_IIB"/>
</dbReference>
<dbReference type="PROSITE" id="PS01229">
    <property type="entry name" value="COF_2"/>
    <property type="match status" value="1"/>
</dbReference>
<dbReference type="PROSITE" id="PS01228">
    <property type="entry name" value="COF_1"/>
    <property type="match status" value="1"/>
</dbReference>
<sequence>MTKYQAVFLDIDGTVLTQDDRVEQSTKIAIQQIQDKGIEVFLATGRPVHEIAYLADELNINSFIGYNGAFAICDNQEIVKEAMNPAIVEQFTTIARSKGHEMLLFSNRQNLFLSLESPISKQIIEFLHFKNNAEFTNDNYGDILSMCLMNLGDEDLSFYETNENLRLSPVHADGMRNDFDVIRESVNKGHAVSKVLKHLGISPENAIAFGDGMNDKEMLTVVGEGFAMGNAHPLLFKHAKHRTTDVSNSGIFNGLKSLGLVE</sequence>
<dbReference type="PANTHER" id="PTHR10000:SF25">
    <property type="entry name" value="PHOSPHATASE YKRA-RELATED"/>
    <property type="match status" value="1"/>
</dbReference>